<proteinExistence type="predicted"/>
<reference evidence="2 3" key="1">
    <citation type="submission" date="2021-07" db="EMBL/GenBank/DDBJ databases">
        <title>The Aristolochia fimbriata genome: insights into angiosperm evolution, floral development and chemical biosynthesis.</title>
        <authorList>
            <person name="Jiao Y."/>
        </authorList>
    </citation>
    <scope>NUCLEOTIDE SEQUENCE [LARGE SCALE GENOMIC DNA]</scope>
    <source>
        <strain evidence="2">IBCAS-2021</strain>
        <tissue evidence="2">Leaf</tissue>
    </source>
</reference>
<evidence type="ECO:0000313" key="2">
    <source>
        <dbReference type="EMBL" id="KAG9458021.1"/>
    </source>
</evidence>
<evidence type="ECO:0000256" key="1">
    <source>
        <dbReference type="SAM" id="MobiDB-lite"/>
    </source>
</evidence>
<sequence>MYLRELIGARRGKSFFVQSGSGEKPDPKLRLSSCVLYVSESFSEENENRAEEKSGGAGENRGMKCGVFVMKSEKRFPGPKARHRNRSTATASFFQIQIVGPVRPFGIRAKRPNTDGPDQNIKSFSPTIVTNSE</sequence>
<dbReference type="Proteomes" id="UP000825729">
    <property type="component" value="Unassembled WGS sequence"/>
</dbReference>
<evidence type="ECO:0000313" key="3">
    <source>
        <dbReference type="Proteomes" id="UP000825729"/>
    </source>
</evidence>
<organism evidence="2 3">
    <name type="scientific">Aristolochia fimbriata</name>
    <name type="common">White veined hardy Dutchman's pipe vine</name>
    <dbReference type="NCBI Taxonomy" id="158543"/>
    <lineage>
        <taxon>Eukaryota</taxon>
        <taxon>Viridiplantae</taxon>
        <taxon>Streptophyta</taxon>
        <taxon>Embryophyta</taxon>
        <taxon>Tracheophyta</taxon>
        <taxon>Spermatophyta</taxon>
        <taxon>Magnoliopsida</taxon>
        <taxon>Magnoliidae</taxon>
        <taxon>Piperales</taxon>
        <taxon>Aristolochiaceae</taxon>
        <taxon>Aristolochia</taxon>
    </lineage>
</organism>
<dbReference type="AlphaFoldDB" id="A0AAV7FD79"/>
<feature type="region of interest" description="Disordered" evidence="1">
    <location>
        <begin position="106"/>
        <end position="133"/>
    </location>
</feature>
<keyword evidence="3" id="KW-1185">Reference proteome</keyword>
<dbReference type="EMBL" id="JAINDJ010000002">
    <property type="protein sequence ID" value="KAG9458021.1"/>
    <property type="molecule type" value="Genomic_DNA"/>
</dbReference>
<accession>A0AAV7FD79</accession>
<comment type="caution">
    <text evidence="2">The sequence shown here is derived from an EMBL/GenBank/DDBJ whole genome shotgun (WGS) entry which is preliminary data.</text>
</comment>
<feature type="region of interest" description="Disordered" evidence="1">
    <location>
        <begin position="41"/>
        <end position="62"/>
    </location>
</feature>
<name>A0AAV7FD79_ARIFI</name>
<feature type="compositionally biased region" description="Polar residues" evidence="1">
    <location>
        <begin position="116"/>
        <end position="133"/>
    </location>
</feature>
<gene>
    <name evidence="2" type="ORF">H6P81_002529</name>
</gene>
<protein>
    <submittedName>
        <fullName evidence="2">Uncharacterized protein</fullName>
    </submittedName>
</protein>